<dbReference type="InterPro" id="IPR003782">
    <property type="entry name" value="SCO1/SenC"/>
</dbReference>
<evidence type="ECO:0000259" key="4">
    <source>
        <dbReference type="PROSITE" id="PS51352"/>
    </source>
</evidence>
<comment type="similarity">
    <text evidence="1">Belongs to the SCO1/2 family.</text>
</comment>
<sequence length="204" mass="21818">MRRTTMAAAGAAAVTALLAGCGGQAATGDQGPYNGSEIKGAFTLPSTEFTDNKGEPYDLKEDSAGKYTAVFIGFTNCPDICPTTMADLSQAKGMLDESEQEEFQTVFITADPERDDPELLDMWLSSFDPSFVGLTTDLEDTDATANELGISVSRPEDRSGDYQVDHGGQTLLFDPEGNSRIMWSYGTEPEKVAEDLETVIGEGA</sequence>
<gene>
    <name evidence="5" type="ORF">O4J56_27280</name>
</gene>
<accession>A0ABT4UBR9</accession>
<dbReference type="RefSeq" id="WP_270689764.1">
    <property type="nucleotide sequence ID" value="NZ_JAQFWQ010000117.1"/>
</dbReference>
<dbReference type="InterPro" id="IPR013766">
    <property type="entry name" value="Thioredoxin_domain"/>
</dbReference>
<dbReference type="Gene3D" id="3.40.30.10">
    <property type="entry name" value="Glutaredoxin"/>
    <property type="match status" value="1"/>
</dbReference>
<feature type="chain" id="PRO_5047098049" evidence="3">
    <location>
        <begin position="26"/>
        <end position="204"/>
    </location>
</feature>
<dbReference type="PANTHER" id="PTHR12151">
    <property type="entry name" value="ELECTRON TRANSPORT PROTIN SCO1/SENC FAMILY MEMBER"/>
    <property type="match status" value="1"/>
</dbReference>
<dbReference type="Proteomes" id="UP001527866">
    <property type="component" value="Unassembled WGS sequence"/>
</dbReference>
<evidence type="ECO:0000313" key="6">
    <source>
        <dbReference type="Proteomes" id="UP001527866"/>
    </source>
</evidence>
<dbReference type="PROSITE" id="PS51257">
    <property type="entry name" value="PROKAR_LIPOPROTEIN"/>
    <property type="match status" value="1"/>
</dbReference>
<reference evidence="5 6" key="1">
    <citation type="submission" date="2023-01" db="EMBL/GenBank/DDBJ databases">
        <title>Draft genome sequence of Nocardiopsis sp. RSe5-2 isolated from halophytes.</title>
        <authorList>
            <person name="Duangmal K."/>
            <person name="Chantavorakit T."/>
        </authorList>
    </citation>
    <scope>NUCLEOTIDE SEQUENCE [LARGE SCALE GENOMIC DNA]</scope>
    <source>
        <strain evidence="5 6">RSe5-2</strain>
    </source>
</reference>
<evidence type="ECO:0000256" key="3">
    <source>
        <dbReference type="SAM" id="SignalP"/>
    </source>
</evidence>
<organism evidence="5 6">
    <name type="scientific">Nocardiopsis endophytica</name>
    <dbReference type="NCBI Taxonomy" id="3018445"/>
    <lineage>
        <taxon>Bacteria</taxon>
        <taxon>Bacillati</taxon>
        <taxon>Actinomycetota</taxon>
        <taxon>Actinomycetes</taxon>
        <taxon>Streptosporangiales</taxon>
        <taxon>Nocardiopsidaceae</taxon>
        <taxon>Nocardiopsis</taxon>
    </lineage>
</organism>
<evidence type="ECO:0000256" key="2">
    <source>
        <dbReference type="ARBA" id="ARBA00023008"/>
    </source>
</evidence>
<comment type="caution">
    <text evidence="5">The sequence shown here is derived from an EMBL/GenBank/DDBJ whole genome shotgun (WGS) entry which is preliminary data.</text>
</comment>
<keyword evidence="3" id="KW-0732">Signal</keyword>
<proteinExistence type="inferred from homology"/>
<dbReference type="SUPFAM" id="SSF52833">
    <property type="entry name" value="Thioredoxin-like"/>
    <property type="match status" value="1"/>
</dbReference>
<dbReference type="InterPro" id="IPR036249">
    <property type="entry name" value="Thioredoxin-like_sf"/>
</dbReference>
<protein>
    <submittedName>
        <fullName evidence="5">SCO family protein</fullName>
    </submittedName>
</protein>
<name>A0ABT4UBR9_9ACTN</name>
<dbReference type="Pfam" id="PF02630">
    <property type="entry name" value="SCO1-SenC"/>
    <property type="match status" value="1"/>
</dbReference>
<dbReference type="CDD" id="cd02968">
    <property type="entry name" value="SCO"/>
    <property type="match status" value="1"/>
</dbReference>
<keyword evidence="2" id="KW-0186">Copper</keyword>
<feature type="signal peptide" evidence="3">
    <location>
        <begin position="1"/>
        <end position="25"/>
    </location>
</feature>
<dbReference type="EMBL" id="JAQFWQ010000117">
    <property type="protein sequence ID" value="MDA2814380.1"/>
    <property type="molecule type" value="Genomic_DNA"/>
</dbReference>
<keyword evidence="6" id="KW-1185">Reference proteome</keyword>
<feature type="domain" description="Thioredoxin" evidence="4">
    <location>
        <begin position="38"/>
        <end position="201"/>
    </location>
</feature>
<dbReference type="PANTHER" id="PTHR12151:SF25">
    <property type="entry name" value="LINALOOL DEHYDRATASE_ISOMERASE DOMAIN-CONTAINING PROTEIN"/>
    <property type="match status" value="1"/>
</dbReference>
<evidence type="ECO:0000313" key="5">
    <source>
        <dbReference type="EMBL" id="MDA2814380.1"/>
    </source>
</evidence>
<dbReference type="PROSITE" id="PS51352">
    <property type="entry name" value="THIOREDOXIN_2"/>
    <property type="match status" value="1"/>
</dbReference>
<evidence type="ECO:0000256" key="1">
    <source>
        <dbReference type="ARBA" id="ARBA00010996"/>
    </source>
</evidence>